<accession>A0ACC2X9H5</accession>
<comment type="caution">
    <text evidence="1">The sequence shown here is derived from an EMBL/GenBank/DDBJ whole genome shotgun (WGS) entry which is preliminary data.</text>
</comment>
<gene>
    <name evidence="1" type="ORF">QFC22_002958</name>
</gene>
<dbReference type="Proteomes" id="UP001243375">
    <property type="component" value="Unassembled WGS sequence"/>
</dbReference>
<evidence type="ECO:0000313" key="1">
    <source>
        <dbReference type="EMBL" id="KAJ9120061.1"/>
    </source>
</evidence>
<dbReference type="EMBL" id="JASBWU010000007">
    <property type="protein sequence ID" value="KAJ9120061.1"/>
    <property type="molecule type" value="Genomic_DNA"/>
</dbReference>
<sequence>MTTPTSSSARSLKRSFHQGSSSPEVQIVQADGSPMVTKKRESAAVQGSFVGAGGEHGVAPKTLSIDELVVSHVPSTSDPSAHLLHVQIASHNVNSMIPLLKYLSQPRLRFKTADTATYHRQKRRKVANPSSDSSEGSNTGPLPLWNPTTHLIREYRPHVICLQEVKATARDTDLIRALKLVPQRQYTGLKPSEQPYGYTASWSISHAKKGKNIGVVTYVRDDVQVLGTREVDWDKEGRVVVTELDGVAIYNVYALNGSEFPWNDPQSGKARGTRNERKREFNRLLMEDVKRQRKNPRTPHIILVGDFNISLTAVDCFPRLRTEYPHNLARQEFTEEIIPGMQVVDVWRKMHGLEARGYSWFAVGKPHRSDAARVDYALVSEDAVDRVKNVEYLEKDQGGSDHCPLVLKYSMRSEL</sequence>
<proteinExistence type="predicted"/>
<organism evidence="1 2">
    <name type="scientific">Naganishia vaughanmartiniae</name>
    <dbReference type="NCBI Taxonomy" id="1424756"/>
    <lineage>
        <taxon>Eukaryota</taxon>
        <taxon>Fungi</taxon>
        <taxon>Dikarya</taxon>
        <taxon>Basidiomycota</taxon>
        <taxon>Agaricomycotina</taxon>
        <taxon>Tremellomycetes</taxon>
        <taxon>Filobasidiales</taxon>
        <taxon>Filobasidiaceae</taxon>
        <taxon>Naganishia</taxon>
    </lineage>
</organism>
<evidence type="ECO:0000313" key="2">
    <source>
        <dbReference type="Proteomes" id="UP001243375"/>
    </source>
</evidence>
<protein>
    <submittedName>
        <fullName evidence="1">Uncharacterized protein</fullName>
    </submittedName>
</protein>
<keyword evidence="2" id="KW-1185">Reference proteome</keyword>
<reference evidence="1" key="1">
    <citation type="submission" date="2023-04" db="EMBL/GenBank/DDBJ databases">
        <title>Draft Genome sequencing of Naganishia species isolated from polar environments using Oxford Nanopore Technology.</title>
        <authorList>
            <person name="Leo P."/>
            <person name="Venkateswaran K."/>
        </authorList>
    </citation>
    <scope>NUCLEOTIDE SEQUENCE</scope>
    <source>
        <strain evidence="1">MNA-CCFEE 5425</strain>
    </source>
</reference>
<name>A0ACC2X9H5_9TREE</name>